<proteinExistence type="predicted"/>
<dbReference type="AlphaFoldDB" id="A0A6A6Q4S7"/>
<dbReference type="PANTHER" id="PTHR31749">
    <property type="entry name" value="KINETOCHORE-ASSOCIATED PROTEIN NSL1 HOMOLOG"/>
    <property type="match status" value="1"/>
</dbReference>
<gene>
    <name evidence="2" type="ORF">BDY17DRAFT_306513</name>
</gene>
<dbReference type="InterPro" id="IPR013950">
    <property type="entry name" value="Mis14/Nsl1"/>
</dbReference>
<dbReference type="Pfam" id="PF08641">
    <property type="entry name" value="Mis14"/>
    <property type="match status" value="1"/>
</dbReference>
<evidence type="ECO:0000313" key="3">
    <source>
        <dbReference type="Proteomes" id="UP000799767"/>
    </source>
</evidence>
<evidence type="ECO:0008006" key="4">
    <source>
        <dbReference type="Google" id="ProtNLM"/>
    </source>
</evidence>
<keyword evidence="3" id="KW-1185">Reference proteome</keyword>
<organism evidence="2 3">
    <name type="scientific">Neohortaea acidophila</name>
    <dbReference type="NCBI Taxonomy" id="245834"/>
    <lineage>
        <taxon>Eukaryota</taxon>
        <taxon>Fungi</taxon>
        <taxon>Dikarya</taxon>
        <taxon>Ascomycota</taxon>
        <taxon>Pezizomycotina</taxon>
        <taxon>Dothideomycetes</taxon>
        <taxon>Dothideomycetidae</taxon>
        <taxon>Mycosphaerellales</taxon>
        <taxon>Teratosphaeriaceae</taxon>
        <taxon>Neohortaea</taxon>
    </lineage>
</organism>
<dbReference type="Proteomes" id="UP000799767">
    <property type="component" value="Unassembled WGS sequence"/>
</dbReference>
<dbReference type="EMBL" id="MU001631">
    <property type="protein sequence ID" value="KAF2487071.1"/>
    <property type="molecule type" value="Genomic_DNA"/>
</dbReference>
<dbReference type="GO" id="GO:0000070">
    <property type="term" value="P:mitotic sister chromatid segregation"/>
    <property type="evidence" value="ECO:0007669"/>
    <property type="project" value="InterPro"/>
</dbReference>
<evidence type="ECO:0000313" key="2">
    <source>
        <dbReference type="EMBL" id="KAF2487071.1"/>
    </source>
</evidence>
<name>A0A6A6Q4S7_9PEZI</name>
<dbReference type="PANTHER" id="PTHR31749:SF3">
    <property type="entry name" value="KINETOCHORE-ASSOCIATED PROTEIN NSL1 HOMOLOG"/>
    <property type="match status" value="1"/>
</dbReference>
<protein>
    <recommendedName>
        <fullName evidence="4">Kinetochore protein mis14</fullName>
    </recommendedName>
</protein>
<dbReference type="OrthoDB" id="2135762at2759"/>
<sequence>MAATANIFESNDALRARSGASGGGEEESGTERAHRKVELQSPADLAYLLANVQRAARQKIDTHFPPEAAPEGGEDAMRRRVEELVDEYIRNTFDSAKHSMSINGMDSRELDAELAKAQDGEGMCFPLQWIRERLLMERNTEIEPFDSKLAQRMQALSSQIERHTLDLANLRRTAPAESSRRFQESFTQHSQLDDARLQRDETNRLAAAKDTEMKIGETERMEEVQSTWQSGAQSLLALKTGLGGTVEKMERAQRVVDVLEGR</sequence>
<dbReference type="GO" id="GO:0000444">
    <property type="term" value="C:MIS12/MIND type complex"/>
    <property type="evidence" value="ECO:0007669"/>
    <property type="project" value="TreeGrafter"/>
</dbReference>
<reference evidence="2" key="1">
    <citation type="journal article" date="2020" name="Stud. Mycol.">
        <title>101 Dothideomycetes genomes: a test case for predicting lifestyles and emergence of pathogens.</title>
        <authorList>
            <person name="Haridas S."/>
            <person name="Albert R."/>
            <person name="Binder M."/>
            <person name="Bloem J."/>
            <person name="Labutti K."/>
            <person name="Salamov A."/>
            <person name="Andreopoulos B."/>
            <person name="Baker S."/>
            <person name="Barry K."/>
            <person name="Bills G."/>
            <person name="Bluhm B."/>
            <person name="Cannon C."/>
            <person name="Castanera R."/>
            <person name="Culley D."/>
            <person name="Daum C."/>
            <person name="Ezra D."/>
            <person name="Gonzalez J."/>
            <person name="Henrissat B."/>
            <person name="Kuo A."/>
            <person name="Liang C."/>
            <person name="Lipzen A."/>
            <person name="Lutzoni F."/>
            <person name="Magnuson J."/>
            <person name="Mondo S."/>
            <person name="Nolan M."/>
            <person name="Ohm R."/>
            <person name="Pangilinan J."/>
            <person name="Park H.-J."/>
            <person name="Ramirez L."/>
            <person name="Alfaro M."/>
            <person name="Sun H."/>
            <person name="Tritt A."/>
            <person name="Yoshinaga Y."/>
            <person name="Zwiers L.-H."/>
            <person name="Turgeon B."/>
            <person name="Goodwin S."/>
            <person name="Spatafora J."/>
            <person name="Crous P."/>
            <person name="Grigoriev I."/>
        </authorList>
    </citation>
    <scope>NUCLEOTIDE SEQUENCE</scope>
    <source>
        <strain evidence="2">CBS 113389</strain>
    </source>
</reference>
<accession>A0A6A6Q4S7</accession>
<dbReference type="GeneID" id="54476037"/>
<dbReference type="RefSeq" id="XP_033593640.1">
    <property type="nucleotide sequence ID" value="XM_033735035.1"/>
</dbReference>
<evidence type="ECO:0000256" key="1">
    <source>
        <dbReference type="SAM" id="MobiDB-lite"/>
    </source>
</evidence>
<feature type="region of interest" description="Disordered" evidence="1">
    <location>
        <begin position="1"/>
        <end position="37"/>
    </location>
</feature>